<dbReference type="EMBL" id="LSYS01001150">
    <property type="protein sequence ID" value="OPJ89506.1"/>
    <property type="molecule type" value="Genomic_DNA"/>
</dbReference>
<comment type="caution">
    <text evidence="1">The sequence shown here is derived from an EMBL/GenBank/DDBJ whole genome shotgun (WGS) entry which is preliminary data.</text>
</comment>
<dbReference type="AlphaFoldDB" id="A0A1V4KYP5"/>
<sequence>MILSSRHFRKTLFIPGLCSGSKVLLAPALQSRHFCHALTTLQQGDLLSGRVCLVMGLELCKSAYSAGRV</sequence>
<keyword evidence="2" id="KW-1185">Reference proteome</keyword>
<name>A0A1V4KYP5_PATFA</name>
<protein>
    <submittedName>
        <fullName evidence="1">Uncharacterized protein</fullName>
    </submittedName>
</protein>
<reference evidence="1 2" key="1">
    <citation type="submission" date="2016-02" db="EMBL/GenBank/DDBJ databases">
        <title>Band-tailed pigeon sequencing and assembly.</title>
        <authorList>
            <person name="Soares A.E."/>
            <person name="Novak B.J."/>
            <person name="Rice E.S."/>
            <person name="O'Connell B."/>
            <person name="Chang D."/>
            <person name="Weber S."/>
            <person name="Shapiro B."/>
        </authorList>
    </citation>
    <scope>NUCLEOTIDE SEQUENCE [LARGE SCALE GENOMIC DNA]</scope>
    <source>
        <strain evidence="1">BTP2013</strain>
        <tissue evidence="1">Blood</tissue>
    </source>
</reference>
<gene>
    <name evidence="1" type="ORF">AV530_003717</name>
</gene>
<dbReference type="Proteomes" id="UP000190648">
    <property type="component" value="Unassembled WGS sequence"/>
</dbReference>
<evidence type="ECO:0000313" key="1">
    <source>
        <dbReference type="EMBL" id="OPJ89506.1"/>
    </source>
</evidence>
<organism evidence="1 2">
    <name type="scientific">Patagioenas fasciata monilis</name>
    <dbReference type="NCBI Taxonomy" id="372326"/>
    <lineage>
        <taxon>Eukaryota</taxon>
        <taxon>Metazoa</taxon>
        <taxon>Chordata</taxon>
        <taxon>Craniata</taxon>
        <taxon>Vertebrata</taxon>
        <taxon>Euteleostomi</taxon>
        <taxon>Archelosauria</taxon>
        <taxon>Archosauria</taxon>
        <taxon>Dinosauria</taxon>
        <taxon>Saurischia</taxon>
        <taxon>Theropoda</taxon>
        <taxon>Coelurosauria</taxon>
        <taxon>Aves</taxon>
        <taxon>Neognathae</taxon>
        <taxon>Neoaves</taxon>
        <taxon>Columbimorphae</taxon>
        <taxon>Columbiformes</taxon>
        <taxon>Columbidae</taxon>
        <taxon>Patagioenas</taxon>
    </lineage>
</organism>
<proteinExistence type="predicted"/>
<evidence type="ECO:0000313" key="2">
    <source>
        <dbReference type="Proteomes" id="UP000190648"/>
    </source>
</evidence>
<accession>A0A1V4KYP5</accession>